<dbReference type="OrthoDB" id="15395at2157"/>
<proteinExistence type="predicted"/>
<dbReference type="InterPro" id="IPR003754">
    <property type="entry name" value="4pyrrol_synth_uPrphyn_synth"/>
</dbReference>
<dbReference type="EMBL" id="LWMT01000098">
    <property type="protein sequence ID" value="KZX15373.1"/>
    <property type="molecule type" value="Genomic_DNA"/>
</dbReference>
<organism evidence="2 3">
    <name type="scientific">Methanobrevibacter filiformis</name>
    <dbReference type="NCBI Taxonomy" id="55758"/>
    <lineage>
        <taxon>Archaea</taxon>
        <taxon>Methanobacteriati</taxon>
        <taxon>Methanobacteriota</taxon>
        <taxon>Methanomada group</taxon>
        <taxon>Methanobacteria</taxon>
        <taxon>Methanobacteriales</taxon>
        <taxon>Methanobacteriaceae</taxon>
        <taxon>Methanobrevibacter</taxon>
    </lineage>
</organism>
<comment type="caution">
    <text evidence="2">The sequence shown here is derived from an EMBL/GenBank/DDBJ whole genome shotgun (WGS) entry which is preliminary data.</text>
</comment>
<dbReference type="PATRIC" id="fig|55758.3.peg.754"/>
<dbReference type="SUPFAM" id="SSF69618">
    <property type="entry name" value="HemD-like"/>
    <property type="match status" value="1"/>
</dbReference>
<dbReference type="Pfam" id="PF02602">
    <property type="entry name" value="HEM4"/>
    <property type="match status" value="1"/>
</dbReference>
<dbReference type="AlphaFoldDB" id="A0A166DAA8"/>
<accession>A0A166DAA8</accession>
<keyword evidence="3" id="KW-1185">Reference proteome</keyword>
<name>A0A166DAA8_9EURY</name>
<dbReference type="GO" id="GO:0004852">
    <property type="term" value="F:uroporphyrinogen-III synthase activity"/>
    <property type="evidence" value="ECO:0007669"/>
    <property type="project" value="InterPro"/>
</dbReference>
<evidence type="ECO:0000313" key="3">
    <source>
        <dbReference type="Proteomes" id="UP000077066"/>
    </source>
</evidence>
<dbReference type="CDD" id="cd06578">
    <property type="entry name" value="HemD"/>
    <property type="match status" value="1"/>
</dbReference>
<dbReference type="InterPro" id="IPR036108">
    <property type="entry name" value="4pyrrol_syn_uPrphyn_synt_sf"/>
</dbReference>
<dbReference type="PANTHER" id="PTHR40082">
    <property type="entry name" value="BLR5956 PROTEIN"/>
    <property type="match status" value="1"/>
</dbReference>
<reference evidence="2 3" key="1">
    <citation type="submission" date="2016-04" db="EMBL/GenBank/DDBJ databases">
        <title>Genome sequence of Methanobrevibacter filiformis DSM 11501.</title>
        <authorList>
            <person name="Poehlein A."/>
            <person name="Seedorf H."/>
            <person name="Daniel R."/>
        </authorList>
    </citation>
    <scope>NUCLEOTIDE SEQUENCE [LARGE SCALE GENOMIC DNA]</scope>
    <source>
        <strain evidence="2 3">DSM 11501</strain>
    </source>
</reference>
<gene>
    <name evidence="2" type="ORF">MBFIL_06740</name>
</gene>
<sequence length="261" mass="29344">MVENNNQRQKTIAITRPFNRINEAVELVKSYGAEPFIAPTLELELTNSKTLKKLINSLDKLDWIIFTSPTSIESILTFYPDFKGKLNENCKIGAIGSKTKESLEKEGLDVDLVPKVYTAEGIVESFKNIDISGKLIGIPRTLDARLILPEKLKEMGSNVLIAEAYRSRIPLDTLRIETLISKIIADEIDAITFTSPLTVKNLFKIVTDNQKDELINKLSTSTLTVAIGPITYEILNEYNISAVYPEKYTVKDMIQLLFETL</sequence>
<dbReference type="PANTHER" id="PTHR40082:SF1">
    <property type="entry name" value="BLR5956 PROTEIN"/>
    <property type="match status" value="1"/>
</dbReference>
<protein>
    <submittedName>
        <fullName evidence="2">Uroporphyrinogen-III synthase</fullName>
    </submittedName>
</protein>
<dbReference type="GO" id="GO:0006780">
    <property type="term" value="P:uroporphyrinogen III biosynthetic process"/>
    <property type="evidence" value="ECO:0007669"/>
    <property type="project" value="InterPro"/>
</dbReference>
<dbReference type="Gene3D" id="3.40.50.10090">
    <property type="match status" value="2"/>
</dbReference>
<evidence type="ECO:0000259" key="1">
    <source>
        <dbReference type="Pfam" id="PF02602"/>
    </source>
</evidence>
<dbReference type="STRING" id="55758.MBFIL_06740"/>
<dbReference type="Proteomes" id="UP000077066">
    <property type="component" value="Unassembled WGS sequence"/>
</dbReference>
<feature type="domain" description="Tetrapyrrole biosynthesis uroporphyrinogen III synthase" evidence="1">
    <location>
        <begin position="24"/>
        <end position="255"/>
    </location>
</feature>
<dbReference type="InterPro" id="IPR039793">
    <property type="entry name" value="UROS/Hem4"/>
</dbReference>
<evidence type="ECO:0000313" key="2">
    <source>
        <dbReference type="EMBL" id="KZX15373.1"/>
    </source>
</evidence>
<dbReference type="RefSeq" id="WP_066971523.1">
    <property type="nucleotide sequence ID" value="NZ_LWMT01000098.1"/>
</dbReference>